<dbReference type="Gene3D" id="3.40.50.300">
    <property type="entry name" value="P-loop containing nucleotide triphosphate hydrolases"/>
    <property type="match status" value="1"/>
</dbReference>
<reference evidence="2" key="1">
    <citation type="submission" date="2025-08" db="UniProtKB">
        <authorList>
            <consortium name="RefSeq"/>
        </authorList>
    </citation>
    <scope>IDENTIFICATION</scope>
</reference>
<name>A0A6P4FMP1_DRORH</name>
<dbReference type="SUPFAM" id="SSF52540">
    <property type="entry name" value="P-loop containing nucleoside triphosphate hydrolases"/>
    <property type="match status" value="1"/>
</dbReference>
<evidence type="ECO:0000313" key="2">
    <source>
        <dbReference type="RefSeq" id="XP_016986521.1"/>
    </source>
</evidence>
<evidence type="ECO:0000259" key="1">
    <source>
        <dbReference type="Pfam" id="PF01656"/>
    </source>
</evidence>
<dbReference type="CDD" id="cd02042">
    <property type="entry name" value="ParAB_family"/>
    <property type="match status" value="1"/>
</dbReference>
<dbReference type="PANTHER" id="PTHR13696">
    <property type="entry name" value="P-LOOP CONTAINING NUCLEOSIDE TRIPHOSPHATE HYDROLASE"/>
    <property type="match status" value="1"/>
</dbReference>
<feature type="domain" description="CobQ/CobB/MinD/ParA nucleotide binding" evidence="1">
    <location>
        <begin position="12"/>
        <end position="83"/>
    </location>
</feature>
<dbReference type="Pfam" id="PF01656">
    <property type="entry name" value="CbiA"/>
    <property type="match status" value="1"/>
</dbReference>
<dbReference type="RefSeq" id="XP_016986521.1">
    <property type="nucleotide sequence ID" value="XM_017131032.1"/>
</dbReference>
<proteinExistence type="predicted"/>
<protein>
    <submittedName>
        <fullName evidence="2">Chromosome-partitioning ATPase Soj-like</fullName>
    </submittedName>
</protein>
<accession>A0A6P4FMP1</accession>
<dbReference type="PANTHER" id="PTHR13696:SF96">
    <property type="entry name" value="COBQ_COBB_MIND_PARA NUCLEOTIDE BINDING DOMAIN-CONTAINING PROTEIN"/>
    <property type="match status" value="1"/>
</dbReference>
<dbReference type="InterPro" id="IPR050678">
    <property type="entry name" value="DNA_Partitioning_ATPase"/>
</dbReference>
<sequence>MEPMQNRTLKTLAVVAQKGGVGKTTLAVNLAILAVKDGLRVALVDTDPQASAAGWWKTRQADDLVMIERDAAMLPDIQKMAQAEGFDLLIVDTRPSVEGETLRAAKAATAAIIPTRPGILDLRAIASTANVIRSADCPACIVLNQCPPPRGVGEATLTAEAREAANSIGLPVAPPACSSLVAYSYALNDGRAVCEYEPDGKADLELRALWRYLRKAYLDG</sequence>
<dbReference type="InterPro" id="IPR002586">
    <property type="entry name" value="CobQ/CobB/MinD/ParA_Nub-bd_dom"/>
</dbReference>
<dbReference type="AlphaFoldDB" id="A0A6P4FMP1"/>
<dbReference type="InterPro" id="IPR027417">
    <property type="entry name" value="P-loop_NTPase"/>
</dbReference>
<organism evidence="2">
    <name type="scientific">Drosophila rhopaloa</name>
    <name type="common">Fruit fly</name>
    <dbReference type="NCBI Taxonomy" id="1041015"/>
    <lineage>
        <taxon>Eukaryota</taxon>
        <taxon>Metazoa</taxon>
        <taxon>Ecdysozoa</taxon>
        <taxon>Arthropoda</taxon>
        <taxon>Hexapoda</taxon>
        <taxon>Insecta</taxon>
        <taxon>Pterygota</taxon>
        <taxon>Neoptera</taxon>
        <taxon>Endopterygota</taxon>
        <taxon>Diptera</taxon>
        <taxon>Brachycera</taxon>
        <taxon>Muscomorpha</taxon>
        <taxon>Ephydroidea</taxon>
        <taxon>Drosophilidae</taxon>
        <taxon>Drosophila</taxon>
        <taxon>Sophophora</taxon>
    </lineage>
</organism>
<gene>
    <name evidence="2" type="primary">LOC108049737</name>
</gene>
<dbReference type="PIRSF" id="PIRSF009320">
    <property type="entry name" value="Nuc_binding_HP_1000"/>
    <property type="match status" value="1"/>
</dbReference>